<dbReference type="Proteomes" id="UP001596084">
    <property type="component" value="Unassembled WGS sequence"/>
</dbReference>
<gene>
    <name evidence="1" type="ORF">ACFPP7_17350</name>
</gene>
<evidence type="ECO:0000313" key="1">
    <source>
        <dbReference type="EMBL" id="MFC5522660.1"/>
    </source>
</evidence>
<organism evidence="1 2">
    <name type="scientific">Polaromonas jejuensis</name>
    <dbReference type="NCBI Taxonomy" id="457502"/>
    <lineage>
        <taxon>Bacteria</taxon>
        <taxon>Pseudomonadati</taxon>
        <taxon>Pseudomonadota</taxon>
        <taxon>Betaproteobacteria</taxon>
        <taxon>Burkholderiales</taxon>
        <taxon>Comamonadaceae</taxon>
        <taxon>Polaromonas</taxon>
    </lineage>
</organism>
<accession>A0ABW0QCZ9</accession>
<comment type="caution">
    <text evidence="1">The sequence shown here is derived from an EMBL/GenBank/DDBJ whole genome shotgun (WGS) entry which is preliminary data.</text>
</comment>
<proteinExistence type="predicted"/>
<keyword evidence="2" id="KW-1185">Reference proteome</keyword>
<dbReference type="RefSeq" id="WP_068835883.1">
    <property type="nucleotide sequence ID" value="NZ_JBHSMX010000054.1"/>
</dbReference>
<name>A0ABW0QCZ9_9BURK</name>
<sequence>MQSSEIVDRKRCGGTLWKKVDDHFWDKFTQGHVVPYPFESVWCISPTRTPVSCQAGSLESILCICANFGQTMRIEHLLKHERLDHDDIHPAARADTYLYLQDKNSLAKVLINSPEAREYICSLNPLHIQGPMIEWAQEFCNLIEVREAASDAAYSC</sequence>
<protein>
    <submittedName>
        <fullName evidence="1">Uncharacterized protein</fullName>
    </submittedName>
</protein>
<dbReference type="EMBL" id="JBHSMX010000054">
    <property type="protein sequence ID" value="MFC5522660.1"/>
    <property type="molecule type" value="Genomic_DNA"/>
</dbReference>
<evidence type="ECO:0000313" key="2">
    <source>
        <dbReference type="Proteomes" id="UP001596084"/>
    </source>
</evidence>
<reference evidence="2" key="1">
    <citation type="journal article" date="2019" name="Int. J. Syst. Evol. Microbiol.">
        <title>The Global Catalogue of Microorganisms (GCM) 10K type strain sequencing project: providing services to taxonomists for standard genome sequencing and annotation.</title>
        <authorList>
            <consortium name="The Broad Institute Genomics Platform"/>
            <consortium name="The Broad Institute Genome Sequencing Center for Infectious Disease"/>
            <person name="Wu L."/>
            <person name="Ma J."/>
        </authorList>
    </citation>
    <scope>NUCLEOTIDE SEQUENCE [LARGE SCALE GENOMIC DNA]</scope>
    <source>
        <strain evidence="2">CGMCC 4.7277</strain>
    </source>
</reference>